<evidence type="ECO:0000256" key="5">
    <source>
        <dbReference type="HAMAP-Rule" id="MF_01334"/>
    </source>
</evidence>
<evidence type="ECO:0000259" key="7">
    <source>
        <dbReference type="Pfam" id="PF01386"/>
    </source>
</evidence>
<reference evidence="9 10" key="1">
    <citation type="submission" date="2019-02" db="EMBL/GenBank/DDBJ databases">
        <title>Prokaryotic population dynamics and viral predation in marine succession experiment using metagenomics: the confinement effect.</title>
        <authorList>
            <person name="Haro-Moreno J.M."/>
            <person name="Rodriguez-Valera F."/>
            <person name="Lopez-Perez M."/>
        </authorList>
    </citation>
    <scope>NUCLEOTIDE SEQUENCE [LARGE SCALE GENOMIC DNA]</scope>
    <source>
        <strain evidence="9">MED-G169</strain>
    </source>
</reference>
<dbReference type="PANTHER" id="PTHR33284">
    <property type="entry name" value="RIBOSOMAL PROTEIN L25/GLN-TRNA SYNTHETASE, ANTI-CODON-BINDING DOMAIN-CONTAINING PROTEIN"/>
    <property type="match status" value="1"/>
</dbReference>
<dbReference type="NCBIfam" id="NF004128">
    <property type="entry name" value="PRK05618.1-2"/>
    <property type="match status" value="1"/>
</dbReference>
<dbReference type="GO" id="GO:0003735">
    <property type="term" value="F:structural constituent of ribosome"/>
    <property type="evidence" value="ECO:0007669"/>
    <property type="project" value="InterPro"/>
</dbReference>
<dbReference type="GO" id="GO:0008097">
    <property type="term" value="F:5S rRNA binding"/>
    <property type="evidence" value="ECO:0007669"/>
    <property type="project" value="InterPro"/>
</dbReference>
<dbReference type="GO" id="GO:0006412">
    <property type="term" value="P:translation"/>
    <property type="evidence" value="ECO:0007669"/>
    <property type="project" value="UniProtKB-UniRule"/>
</dbReference>
<dbReference type="InterPro" id="IPR037121">
    <property type="entry name" value="Ribosomal_bL25_C"/>
</dbReference>
<dbReference type="InterPro" id="IPR020056">
    <property type="entry name" value="Rbsml_bL25/Gln-tRNA_synth_N"/>
</dbReference>
<name>A0A520LKZ4_9GAMM</name>
<keyword evidence="3 5" id="KW-0689">Ribosomal protein</keyword>
<feature type="compositionally biased region" description="Acidic residues" evidence="6">
    <location>
        <begin position="199"/>
        <end position="212"/>
    </location>
</feature>
<dbReference type="InterPro" id="IPR029751">
    <property type="entry name" value="Ribosomal_L25_dom"/>
</dbReference>
<comment type="function">
    <text evidence="5">This is one of the proteins that binds to the 5S RNA in the ribosome where it forms part of the central protuberance.</text>
</comment>
<dbReference type="Proteomes" id="UP000318148">
    <property type="component" value="Unassembled WGS sequence"/>
</dbReference>
<dbReference type="PANTHER" id="PTHR33284:SF1">
    <property type="entry name" value="RIBOSOMAL PROTEIN L25_GLN-TRNA SYNTHETASE, ANTI-CODON-BINDING DOMAIN-CONTAINING PROTEIN"/>
    <property type="match status" value="1"/>
</dbReference>
<feature type="region of interest" description="Disordered" evidence="6">
    <location>
        <begin position="199"/>
        <end position="221"/>
    </location>
</feature>
<sequence>MSTNFVINARSREDTGKGASRRLRRQSGEVPAIIYGGKKHAEKISILHKDITKALENEAVYSSIISLSVDGKAEDTIIKDIQRHPAKQVILHLDFLRVSKTTKLQTRVPLNFLNEDICIGVKMGGGLIAHTMTDIEVSCLPKDLPESIDVDMEQIDVGQIVHLSDIKMPSGVESVSLSQGAEYDLTVATVNKQKAADIEEALDSDEADDDNAESEKESSED</sequence>
<dbReference type="NCBIfam" id="TIGR00731">
    <property type="entry name" value="bL25_bact_ctc"/>
    <property type="match status" value="1"/>
</dbReference>
<dbReference type="InterPro" id="IPR020930">
    <property type="entry name" value="Ribosomal_uL5_bac-type"/>
</dbReference>
<organism evidence="9 10">
    <name type="scientific">SAR92 clade bacterium</name>
    <dbReference type="NCBI Taxonomy" id="2315479"/>
    <lineage>
        <taxon>Bacteria</taxon>
        <taxon>Pseudomonadati</taxon>
        <taxon>Pseudomonadota</taxon>
        <taxon>Gammaproteobacteria</taxon>
        <taxon>Cellvibrionales</taxon>
        <taxon>Porticoccaceae</taxon>
        <taxon>SAR92 clade</taxon>
    </lineage>
</organism>
<dbReference type="HAMAP" id="MF_01336">
    <property type="entry name" value="Ribosomal_bL25"/>
    <property type="match status" value="1"/>
</dbReference>
<dbReference type="HAMAP" id="MF_01334">
    <property type="entry name" value="Ribosomal_bL25_CTC"/>
    <property type="match status" value="1"/>
</dbReference>
<accession>A0A520LKZ4</accession>
<feature type="domain" description="Large ribosomal subunit protein bL25 beta" evidence="8">
    <location>
        <begin position="103"/>
        <end position="193"/>
    </location>
</feature>
<proteinExistence type="inferred from homology"/>
<keyword evidence="4 5" id="KW-0687">Ribonucleoprotein</keyword>
<dbReference type="Gene3D" id="2.40.240.10">
    <property type="entry name" value="Ribosomal Protein L25, Chain P"/>
    <property type="match status" value="1"/>
</dbReference>
<dbReference type="Pfam" id="PF14693">
    <property type="entry name" value="Ribosomal_TL5_C"/>
    <property type="match status" value="1"/>
</dbReference>
<comment type="subunit">
    <text evidence="5">Part of the 50S ribosomal subunit; part of the 5S rRNA/L5/L18/L25 subcomplex. Contacts the 5S rRNA. Binds to the 5S rRNA independently of L5 and L18.</text>
</comment>
<keyword evidence="2 5" id="KW-0694">RNA-binding</keyword>
<dbReference type="InterPro" id="IPR001021">
    <property type="entry name" value="Ribosomal_bL25_long"/>
</dbReference>
<dbReference type="InterPro" id="IPR011035">
    <property type="entry name" value="Ribosomal_bL25/Gln-tRNA_synth"/>
</dbReference>
<dbReference type="AlphaFoldDB" id="A0A520LKZ4"/>
<comment type="similarity">
    <text evidence="5">Belongs to the bacterial ribosomal protein bL25 family. CTC subfamily.</text>
</comment>
<dbReference type="CDD" id="cd00495">
    <property type="entry name" value="Ribosomal_L25_TL5_CTC"/>
    <property type="match status" value="1"/>
</dbReference>
<dbReference type="Gene3D" id="2.170.120.20">
    <property type="entry name" value="Ribosomal protein L25, beta domain"/>
    <property type="match status" value="1"/>
</dbReference>
<dbReference type="InterPro" id="IPR020055">
    <property type="entry name" value="Ribosomal_bL25_short"/>
</dbReference>
<dbReference type="InterPro" id="IPR020057">
    <property type="entry name" value="Ribosomal_bL25_b-dom"/>
</dbReference>
<feature type="domain" description="Large ribosomal subunit protein bL25 L25" evidence="7">
    <location>
        <begin position="7"/>
        <end position="95"/>
    </location>
</feature>
<evidence type="ECO:0000259" key="8">
    <source>
        <dbReference type="Pfam" id="PF14693"/>
    </source>
</evidence>
<evidence type="ECO:0000313" key="10">
    <source>
        <dbReference type="Proteomes" id="UP000318148"/>
    </source>
</evidence>
<dbReference type="NCBIfam" id="NF004130">
    <property type="entry name" value="PRK05618.1-5"/>
    <property type="match status" value="1"/>
</dbReference>
<evidence type="ECO:0000256" key="1">
    <source>
        <dbReference type="ARBA" id="ARBA00022730"/>
    </source>
</evidence>
<evidence type="ECO:0000313" key="9">
    <source>
        <dbReference type="EMBL" id="RZO05778.1"/>
    </source>
</evidence>
<evidence type="ECO:0000256" key="4">
    <source>
        <dbReference type="ARBA" id="ARBA00023274"/>
    </source>
</evidence>
<evidence type="ECO:0000256" key="2">
    <source>
        <dbReference type="ARBA" id="ARBA00022884"/>
    </source>
</evidence>
<comment type="caution">
    <text evidence="9">The sequence shown here is derived from an EMBL/GenBank/DDBJ whole genome shotgun (WGS) entry which is preliminary data.</text>
</comment>
<keyword evidence="1 5" id="KW-0699">rRNA-binding</keyword>
<feature type="region of interest" description="Disordered" evidence="6">
    <location>
        <begin position="1"/>
        <end position="24"/>
    </location>
</feature>
<evidence type="ECO:0000256" key="6">
    <source>
        <dbReference type="SAM" id="MobiDB-lite"/>
    </source>
</evidence>
<dbReference type="SUPFAM" id="SSF50715">
    <property type="entry name" value="Ribosomal protein L25-like"/>
    <property type="match status" value="1"/>
</dbReference>
<dbReference type="NCBIfam" id="NF004612">
    <property type="entry name" value="PRK05943.1"/>
    <property type="match status" value="1"/>
</dbReference>
<dbReference type="GO" id="GO:0022625">
    <property type="term" value="C:cytosolic large ribosomal subunit"/>
    <property type="evidence" value="ECO:0007669"/>
    <property type="project" value="TreeGrafter"/>
</dbReference>
<dbReference type="Pfam" id="PF01386">
    <property type="entry name" value="Ribosomal_L25p"/>
    <property type="match status" value="1"/>
</dbReference>
<dbReference type="EMBL" id="SHBO01000036">
    <property type="protein sequence ID" value="RZO05778.1"/>
    <property type="molecule type" value="Genomic_DNA"/>
</dbReference>
<evidence type="ECO:0000256" key="3">
    <source>
        <dbReference type="ARBA" id="ARBA00022980"/>
    </source>
</evidence>
<gene>
    <name evidence="5" type="primary">rplY</name>
    <name evidence="5" type="synonym">ctc</name>
    <name evidence="9" type="ORF">EVB02_03095</name>
</gene>
<protein>
    <recommendedName>
        <fullName evidence="5">Large ribosomal subunit protein bL25</fullName>
    </recommendedName>
    <alternativeName>
        <fullName evidence="5">General stress protein CTC</fullName>
    </alternativeName>
</protein>